<comment type="similarity">
    <text evidence="1">Belongs to the short-chain dehydrogenases/reductases (SDR) family.</text>
</comment>
<dbReference type="AlphaFoldDB" id="A0A1G1Z348"/>
<dbReference type="Gene3D" id="3.40.50.720">
    <property type="entry name" value="NAD(P)-binding Rossmann-like Domain"/>
    <property type="match status" value="1"/>
</dbReference>
<dbReference type="GO" id="GO:0016616">
    <property type="term" value="F:oxidoreductase activity, acting on the CH-OH group of donors, NAD or NADP as acceptor"/>
    <property type="evidence" value="ECO:0007669"/>
    <property type="project" value="TreeGrafter"/>
</dbReference>
<dbReference type="SUPFAM" id="SSF51735">
    <property type="entry name" value="NAD(P)-binding Rossmann-fold domains"/>
    <property type="match status" value="1"/>
</dbReference>
<dbReference type="InterPro" id="IPR052184">
    <property type="entry name" value="SDR_enzymes"/>
</dbReference>
<dbReference type="PRINTS" id="PR00080">
    <property type="entry name" value="SDRFAMILY"/>
</dbReference>
<gene>
    <name evidence="2" type="ORF">A3F24_02565</name>
</gene>
<evidence type="ECO:0000313" key="3">
    <source>
        <dbReference type="Proteomes" id="UP000178515"/>
    </source>
</evidence>
<accession>A0A1G1Z348</accession>
<dbReference type="STRING" id="1797689.A3F24_02565"/>
<dbReference type="Proteomes" id="UP000178515">
    <property type="component" value="Unassembled WGS sequence"/>
</dbReference>
<dbReference type="InterPro" id="IPR036291">
    <property type="entry name" value="NAD(P)-bd_dom_sf"/>
</dbReference>
<evidence type="ECO:0008006" key="4">
    <source>
        <dbReference type="Google" id="ProtNLM"/>
    </source>
</evidence>
<comment type="caution">
    <text evidence="2">The sequence shown here is derived from an EMBL/GenBank/DDBJ whole genome shotgun (WGS) entry which is preliminary data.</text>
</comment>
<organism evidence="2 3">
    <name type="scientific">Candidatus Colwellbacteria bacterium RIFCSPHIGHO2_12_FULL_44_17</name>
    <dbReference type="NCBI Taxonomy" id="1797689"/>
    <lineage>
        <taxon>Bacteria</taxon>
        <taxon>Candidatus Colwelliibacteriota</taxon>
    </lineage>
</organism>
<evidence type="ECO:0000313" key="2">
    <source>
        <dbReference type="EMBL" id="OGY59045.1"/>
    </source>
</evidence>
<dbReference type="EMBL" id="MHIX01000026">
    <property type="protein sequence ID" value="OGY59045.1"/>
    <property type="molecule type" value="Genomic_DNA"/>
</dbReference>
<dbReference type="PANTHER" id="PTHR45458:SF1">
    <property type="entry name" value="SHORT CHAIN DEHYDROGENASE"/>
    <property type="match status" value="1"/>
</dbReference>
<proteinExistence type="inferred from homology"/>
<dbReference type="PRINTS" id="PR00081">
    <property type="entry name" value="GDHRDH"/>
</dbReference>
<dbReference type="PANTHER" id="PTHR45458">
    <property type="entry name" value="SHORT-CHAIN DEHYDROGENASE/REDUCTASE SDR"/>
    <property type="match status" value="1"/>
</dbReference>
<name>A0A1G1Z348_9BACT</name>
<evidence type="ECO:0000256" key="1">
    <source>
        <dbReference type="RuleBase" id="RU000363"/>
    </source>
</evidence>
<dbReference type="Pfam" id="PF00106">
    <property type="entry name" value="adh_short"/>
    <property type="match status" value="1"/>
</dbReference>
<reference evidence="2 3" key="1">
    <citation type="journal article" date="2016" name="Nat. Commun.">
        <title>Thousands of microbial genomes shed light on interconnected biogeochemical processes in an aquifer system.</title>
        <authorList>
            <person name="Anantharaman K."/>
            <person name="Brown C.T."/>
            <person name="Hug L.A."/>
            <person name="Sharon I."/>
            <person name="Castelle C.J."/>
            <person name="Probst A.J."/>
            <person name="Thomas B.C."/>
            <person name="Singh A."/>
            <person name="Wilkins M.J."/>
            <person name="Karaoz U."/>
            <person name="Brodie E.L."/>
            <person name="Williams K.H."/>
            <person name="Hubbard S.S."/>
            <person name="Banfield J.F."/>
        </authorList>
    </citation>
    <scope>NUCLEOTIDE SEQUENCE [LARGE SCALE GENOMIC DNA]</scope>
</reference>
<dbReference type="InterPro" id="IPR002347">
    <property type="entry name" value="SDR_fam"/>
</dbReference>
<protein>
    <recommendedName>
        <fullName evidence="4">Short-chain dehydrogenase</fullName>
    </recommendedName>
</protein>
<sequence>MQTILITGGSKGIGYATVKKFLNEGWSVVTTSVDGKVDIESDRLAVIPLDYLKSETIVSAVEEIKKLNTPIDVLINNVGILLEHEDNELDIQKLRQTFEVNVVGTIDLTERLLAESLVKSDGHIVNISSGTGLLSDEIRNEWVCTSYRISKAGINMYTKTLAFRLKEKGIVVSAITPGWVKTQMGGDEAPRTPEEAAEDIFWLATQKGIETGSFWQQREKRNW</sequence>